<feature type="transmembrane region" description="Helical" evidence="2">
    <location>
        <begin position="39"/>
        <end position="59"/>
    </location>
</feature>
<feature type="domain" description="Type II secretion system protein GspB C-terminal" evidence="3">
    <location>
        <begin position="286"/>
        <end position="345"/>
    </location>
</feature>
<feature type="region of interest" description="Disordered" evidence="1">
    <location>
        <begin position="230"/>
        <end position="268"/>
    </location>
</feature>
<proteinExistence type="predicted"/>
<evidence type="ECO:0000259" key="3">
    <source>
        <dbReference type="Pfam" id="PF16537"/>
    </source>
</evidence>
<reference evidence="4 5" key="1">
    <citation type="submission" date="2020-08" db="EMBL/GenBank/DDBJ databases">
        <title>Bridging the membrane lipid divide: bacteria of the FCB group superphylum have the potential to synthesize archaeal ether lipids.</title>
        <authorList>
            <person name="Villanueva L."/>
            <person name="Von Meijenfeldt F.A.B."/>
            <person name="Westbye A.B."/>
            <person name="Yadav S."/>
            <person name="Hopmans E.C."/>
            <person name="Dutilh B.E."/>
            <person name="Sinninghe Damste J.S."/>
        </authorList>
    </citation>
    <scope>NUCLEOTIDE SEQUENCE [LARGE SCALE GENOMIC DNA]</scope>
    <source>
        <strain evidence="4">NIOZ-UU47</strain>
    </source>
</reference>
<dbReference type="AlphaFoldDB" id="A0A8J6N9M6"/>
<dbReference type="EMBL" id="JACNJZ010000065">
    <property type="protein sequence ID" value="MBC8317026.1"/>
    <property type="molecule type" value="Genomic_DNA"/>
</dbReference>
<evidence type="ECO:0000256" key="1">
    <source>
        <dbReference type="SAM" id="MobiDB-lite"/>
    </source>
</evidence>
<dbReference type="GO" id="GO:0015627">
    <property type="term" value="C:type II protein secretion system complex"/>
    <property type="evidence" value="ECO:0007669"/>
    <property type="project" value="InterPro"/>
</dbReference>
<gene>
    <name evidence="4" type="ORF">H8E41_03910</name>
</gene>
<keyword evidence="2" id="KW-0472">Membrane</keyword>
<dbReference type="Proteomes" id="UP000614424">
    <property type="component" value="Unassembled WGS sequence"/>
</dbReference>
<name>A0A8J6N9M6_9BACT</name>
<keyword evidence="2" id="KW-0812">Transmembrane</keyword>
<sequence>MSYILEALKKSDQKRQKGHIPDLNTVQSERPPEDNKKIVWPYFLAAILLLNAVILIVVMRPDQSVPEPQTVVYNPDTPETVMVLEKEREVEPQPLHVVSPPTMGNSPETVIPAMAENIAASQGQEKALPAREESAPVSVVPDRIIEEADSEILKGMDRDTNQEDTDASGPESVNAATAEDVDIDPVQEVAFIGAIEEDEVIEEVVEEVVLEQEHLVSPEDSVLAAEPEAIETETLPEEQLEVSKSISGQERRKAMSQTSALNTEKNSAGRKPLHLMQLPLAVRGELPEFQISAHVYFAKKPASRLASINGKIVREGDTLDSHLRVEEIVSDGVVFSYQKYLFHVPVL</sequence>
<feature type="compositionally biased region" description="Acidic residues" evidence="1">
    <location>
        <begin position="230"/>
        <end position="240"/>
    </location>
</feature>
<comment type="caution">
    <text evidence="4">The sequence shown here is derived from an EMBL/GenBank/DDBJ whole genome shotgun (WGS) entry which is preliminary data.</text>
</comment>
<accession>A0A8J6N9M6</accession>
<organism evidence="4 5">
    <name type="scientific">Candidatus Desulfobia pelagia</name>
    <dbReference type="NCBI Taxonomy" id="2841692"/>
    <lineage>
        <taxon>Bacteria</taxon>
        <taxon>Pseudomonadati</taxon>
        <taxon>Thermodesulfobacteriota</taxon>
        <taxon>Desulfobulbia</taxon>
        <taxon>Desulfobulbales</taxon>
        <taxon>Desulfobulbaceae</taxon>
        <taxon>Candidatus Desulfobia</taxon>
    </lineage>
</organism>
<keyword evidence="2" id="KW-1133">Transmembrane helix</keyword>
<dbReference type="InterPro" id="IPR032389">
    <property type="entry name" value="GspB_C"/>
</dbReference>
<evidence type="ECO:0000313" key="4">
    <source>
        <dbReference type="EMBL" id="MBC8317026.1"/>
    </source>
</evidence>
<feature type="compositionally biased region" description="Polar residues" evidence="1">
    <location>
        <begin position="255"/>
        <end position="266"/>
    </location>
</feature>
<dbReference type="Pfam" id="PF16537">
    <property type="entry name" value="T2SSB"/>
    <property type="match status" value="1"/>
</dbReference>
<protein>
    <submittedName>
        <fullName evidence="4">General secretion pathway protein GspB</fullName>
    </submittedName>
</protein>
<evidence type="ECO:0000256" key="2">
    <source>
        <dbReference type="SAM" id="Phobius"/>
    </source>
</evidence>
<feature type="region of interest" description="Disordered" evidence="1">
    <location>
        <begin position="154"/>
        <end position="179"/>
    </location>
</feature>
<evidence type="ECO:0000313" key="5">
    <source>
        <dbReference type="Proteomes" id="UP000614424"/>
    </source>
</evidence>